<comment type="caution">
    <text evidence="2">The sequence shown here is derived from an EMBL/GenBank/DDBJ whole genome shotgun (WGS) entry which is preliminary data.</text>
</comment>
<evidence type="ECO:0000313" key="3">
    <source>
        <dbReference type="Proteomes" id="UP000294881"/>
    </source>
</evidence>
<dbReference type="Gene3D" id="3.60.15.10">
    <property type="entry name" value="Ribonuclease Z/Hydroxyacylglutathione hydrolase-like"/>
    <property type="match status" value="1"/>
</dbReference>
<name>A0A4R2GSM6_9HYPH</name>
<feature type="region of interest" description="Disordered" evidence="1">
    <location>
        <begin position="1"/>
        <end position="48"/>
    </location>
</feature>
<dbReference type="EMBL" id="SLWL01000007">
    <property type="protein sequence ID" value="TCO13044.1"/>
    <property type="molecule type" value="Genomic_DNA"/>
</dbReference>
<dbReference type="SUPFAM" id="SSF56281">
    <property type="entry name" value="Metallo-hydrolase/oxidoreductase"/>
    <property type="match status" value="1"/>
</dbReference>
<keyword evidence="3" id="KW-1185">Reference proteome</keyword>
<organism evidence="2 3">
    <name type="scientific">Camelimonas lactis</name>
    <dbReference type="NCBI Taxonomy" id="659006"/>
    <lineage>
        <taxon>Bacteria</taxon>
        <taxon>Pseudomonadati</taxon>
        <taxon>Pseudomonadota</taxon>
        <taxon>Alphaproteobacteria</taxon>
        <taxon>Hyphomicrobiales</taxon>
        <taxon>Chelatococcaceae</taxon>
        <taxon>Camelimonas</taxon>
    </lineage>
</organism>
<protein>
    <submittedName>
        <fullName evidence="2">Putative mRNA 3-end processing factor</fullName>
    </submittedName>
</protein>
<proteinExistence type="predicted"/>
<dbReference type="GO" id="GO:0004521">
    <property type="term" value="F:RNA endonuclease activity"/>
    <property type="evidence" value="ECO:0007669"/>
    <property type="project" value="TreeGrafter"/>
</dbReference>
<dbReference type="Proteomes" id="UP000294881">
    <property type="component" value="Unassembled WGS sequence"/>
</dbReference>
<evidence type="ECO:0000256" key="1">
    <source>
        <dbReference type="SAM" id="MobiDB-lite"/>
    </source>
</evidence>
<dbReference type="InterPro" id="IPR036866">
    <property type="entry name" value="RibonucZ/Hydroxyglut_hydro"/>
</dbReference>
<dbReference type="NCBIfam" id="TIGR04122">
    <property type="entry name" value="Xnuc_lig_assoc"/>
    <property type="match status" value="1"/>
</dbReference>
<reference evidence="2 3" key="1">
    <citation type="submission" date="2019-03" db="EMBL/GenBank/DDBJ databases">
        <title>Genomic Encyclopedia of Type Strains, Phase IV (KMG-IV): sequencing the most valuable type-strain genomes for metagenomic binning, comparative biology and taxonomic classification.</title>
        <authorList>
            <person name="Goeker M."/>
        </authorList>
    </citation>
    <scope>NUCLEOTIDE SEQUENCE [LARGE SCALE GENOMIC DNA]</scope>
    <source>
        <strain evidence="2 3">DSM 22958</strain>
    </source>
</reference>
<accession>A0A4R2GSM6</accession>
<dbReference type="AlphaFoldDB" id="A0A4R2GSM6"/>
<evidence type="ECO:0000313" key="2">
    <source>
        <dbReference type="EMBL" id="TCO13044.1"/>
    </source>
</evidence>
<dbReference type="InterPro" id="IPR050698">
    <property type="entry name" value="MBL"/>
</dbReference>
<dbReference type="InterPro" id="IPR026360">
    <property type="entry name" value="Xnuc_lig_assoc"/>
</dbReference>
<dbReference type="PANTHER" id="PTHR11203">
    <property type="entry name" value="CLEAVAGE AND POLYADENYLATION SPECIFICITY FACTOR FAMILY MEMBER"/>
    <property type="match status" value="1"/>
</dbReference>
<sequence length="404" mass="42729">MARRPDLPEQGLQGEGPTGNEIRKSWAPGEPPQHDVPDPAPAGPLGRTADLLMLTPQGLYCPAGGFHIDPLRPVERALVTHGHADHARAGHGHVLATAETLAIMAARYGENFAGSSQAAAPGVSLAIGHTTVSFFPAGHVLGSAQILIEARDAAGRLTRLVASGDYKREADPTCAAFELVPCDIFITEATFALPIFRHPPAGAEIARLLQSLHLFPERTHLVGAYALGKAQRLIALLRAAGYDAPIYMHGAIEKITALYQRFGINLGDVRPVPARDGRGGGDLPGAIVLCPPGALQDRWSRRFADPAHALASGWMRTRARARQRGVELPLVISDHADWPDLCRTVVETGAEEIRITHGQEDALAHWCATRGLTALPLHLLGYGDDDAAAVEETAPGAATGGAAS</sequence>
<dbReference type="PANTHER" id="PTHR11203:SF49">
    <property type="entry name" value="BLL1145 PROTEIN"/>
    <property type="match status" value="1"/>
</dbReference>
<gene>
    <name evidence="2" type="ORF">EV666_10771</name>
</gene>
<dbReference type="Gene3D" id="3.40.50.10890">
    <property type="match status" value="1"/>
</dbReference>